<feature type="region of interest" description="Disordered" evidence="1">
    <location>
        <begin position="367"/>
        <end position="390"/>
    </location>
</feature>
<dbReference type="InterPro" id="IPR050266">
    <property type="entry name" value="AB_hydrolase_sf"/>
</dbReference>
<accession>A0A8B2NPX1</accession>
<keyword evidence="5" id="KW-1185">Reference proteome</keyword>
<keyword evidence="2" id="KW-0812">Transmembrane</keyword>
<dbReference type="AlphaFoldDB" id="A0A8B2NPX1"/>
<dbReference type="Proteomes" id="UP000249590">
    <property type="component" value="Unassembled WGS sequence"/>
</dbReference>
<organism evidence="4 5">
    <name type="scientific">Acuticoccus sediminis</name>
    <dbReference type="NCBI Taxonomy" id="2184697"/>
    <lineage>
        <taxon>Bacteria</taxon>
        <taxon>Pseudomonadati</taxon>
        <taxon>Pseudomonadota</taxon>
        <taxon>Alphaproteobacteria</taxon>
        <taxon>Hyphomicrobiales</taxon>
        <taxon>Amorphaceae</taxon>
        <taxon>Acuticoccus</taxon>
    </lineage>
</organism>
<dbReference type="InterPro" id="IPR000073">
    <property type="entry name" value="AB_hydrolase_1"/>
</dbReference>
<dbReference type="SUPFAM" id="SSF53474">
    <property type="entry name" value="alpha/beta-Hydrolases"/>
    <property type="match status" value="1"/>
</dbReference>
<dbReference type="GO" id="GO:0016020">
    <property type="term" value="C:membrane"/>
    <property type="evidence" value="ECO:0007669"/>
    <property type="project" value="TreeGrafter"/>
</dbReference>
<dbReference type="PANTHER" id="PTHR43798:SF33">
    <property type="entry name" value="HYDROLASE, PUTATIVE (AFU_ORTHOLOGUE AFUA_2G14860)-RELATED"/>
    <property type="match status" value="1"/>
</dbReference>
<protein>
    <submittedName>
        <fullName evidence="4">Alpha/beta hydrolase</fullName>
    </submittedName>
</protein>
<keyword evidence="2" id="KW-0472">Membrane</keyword>
<dbReference type="InterPro" id="IPR029058">
    <property type="entry name" value="AB_hydrolase_fold"/>
</dbReference>
<feature type="transmembrane region" description="Helical" evidence="2">
    <location>
        <begin position="20"/>
        <end position="38"/>
    </location>
</feature>
<feature type="domain" description="AB hydrolase-1" evidence="3">
    <location>
        <begin position="116"/>
        <end position="337"/>
    </location>
</feature>
<dbReference type="GO" id="GO:0016787">
    <property type="term" value="F:hydrolase activity"/>
    <property type="evidence" value="ECO:0007669"/>
    <property type="project" value="UniProtKB-KW"/>
</dbReference>
<dbReference type="EMBL" id="QHHQ01000006">
    <property type="protein sequence ID" value="RAH98988.1"/>
    <property type="molecule type" value="Genomic_DNA"/>
</dbReference>
<feature type="compositionally biased region" description="Low complexity" evidence="1">
    <location>
        <begin position="380"/>
        <end position="390"/>
    </location>
</feature>
<proteinExistence type="predicted"/>
<name>A0A8B2NPX1_9HYPH</name>
<evidence type="ECO:0000259" key="3">
    <source>
        <dbReference type="Pfam" id="PF12697"/>
    </source>
</evidence>
<dbReference type="Gene3D" id="3.40.50.1820">
    <property type="entry name" value="alpha/beta hydrolase"/>
    <property type="match status" value="1"/>
</dbReference>
<keyword evidence="4" id="KW-0378">Hydrolase</keyword>
<dbReference type="OrthoDB" id="7267294at2"/>
<comment type="caution">
    <text evidence="4">The sequence shown here is derived from an EMBL/GenBank/DDBJ whole genome shotgun (WGS) entry which is preliminary data.</text>
</comment>
<evidence type="ECO:0000313" key="4">
    <source>
        <dbReference type="EMBL" id="RAH98988.1"/>
    </source>
</evidence>
<sequence length="390" mass="41127">MTEIMEWIGPLSVEQRTAMGLAGAAIAFLVVVGVLAIFLGWLRSLGVCVALVALAVVALFLMPLGTSRLVSHPAPAADYEAAMKTFETELLPSSQPLNPLCDPYVLSHGEKTKRVVVLLHGVSSCPHAYVDFAPLLHERGDNVLVVRMPQNGYADRASDTLGKITAEELAEFADKVVDTAAGLGDEVVFLGISAGGTIAGWVAQNRSDVDRAVLVAPFFGLGGTGPWTNSAAMRAMLVLPDFTIWKDPAQRENFQGGMAHAYVRQSTRGTGQIMRLGEAVAEQAAKGSPAAGDIVVVMNDADTAVSNRVTDRVVDRWIADGADVTSYTFPAKFGLGHEIIDPEEPGADPSISYPVLLQLIDDPSAFDPAAVPMPMPEPAAAPATPAKSAD</sequence>
<keyword evidence="2" id="KW-1133">Transmembrane helix</keyword>
<feature type="transmembrane region" description="Helical" evidence="2">
    <location>
        <begin position="45"/>
        <end position="65"/>
    </location>
</feature>
<reference evidence="4 5" key="1">
    <citation type="submission" date="2018-05" db="EMBL/GenBank/DDBJ databases">
        <title>Acuticoccus sediminis sp. nov., isolated from deep-sea sediment of Indian Ocean.</title>
        <authorList>
            <person name="Liu X."/>
            <person name="Lai Q."/>
            <person name="Du Y."/>
            <person name="Sun F."/>
            <person name="Zhang X."/>
            <person name="Wang S."/>
            <person name="Shao Z."/>
        </authorList>
    </citation>
    <scope>NUCLEOTIDE SEQUENCE [LARGE SCALE GENOMIC DNA]</scope>
    <source>
        <strain evidence="4 5">PTG4-2</strain>
    </source>
</reference>
<evidence type="ECO:0000256" key="2">
    <source>
        <dbReference type="SAM" id="Phobius"/>
    </source>
</evidence>
<dbReference type="RefSeq" id="WP_111350527.1">
    <property type="nucleotide sequence ID" value="NZ_QHHQ01000006.1"/>
</dbReference>
<gene>
    <name evidence="4" type="ORF">DLJ53_25505</name>
</gene>
<evidence type="ECO:0000256" key="1">
    <source>
        <dbReference type="SAM" id="MobiDB-lite"/>
    </source>
</evidence>
<dbReference type="PANTHER" id="PTHR43798">
    <property type="entry name" value="MONOACYLGLYCEROL LIPASE"/>
    <property type="match status" value="1"/>
</dbReference>
<evidence type="ECO:0000313" key="5">
    <source>
        <dbReference type="Proteomes" id="UP000249590"/>
    </source>
</evidence>
<dbReference type="Pfam" id="PF12697">
    <property type="entry name" value="Abhydrolase_6"/>
    <property type="match status" value="1"/>
</dbReference>